<evidence type="ECO:0000259" key="2">
    <source>
        <dbReference type="Pfam" id="PF24626"/>
    </source>
</evidence>
<dbReference type="InterPro" id="IPR056924">
    <property type="entry name" value="SH3_Tf2-1"/>
</dbReference>
<reference evidence="3" key="1">
    <citation type="submission" date="2020-06" db="EMBL/GenBank/DDBJ databases">
        <authorList>
            <person name="Li T."/>
            <person name="Hu X."/>
            <person name="Zhang T."/>
            <person name="Song X."/>
            <person name="Zhang H."/>
            <person name="Dai N."/>
            <person name="Sheng W."/>
            <person name="Hou X."/>
            <person name="Wei L."/>
        </authorList>
    </citation>
    <scope>NUCLEOTIDE SEQUENCE</scope>
    <source>
        <strain evidence="3">KEN1</strain>
        <tissue evidence="3">Leaf</tissue>
    </source>
</reference>
<gene>
    <name evidence="3" type="ORF">Slati_2107200</name>
</gene>
<comment type="caution">
    <text evidence="3">The sequence shown here is derived from an EMBL/GenBank/DDBJ whole genome shotgun (WGS) entry which is preliminary data.</text>
</comment>
<organism evidence="3">
    <name type="scientific">Sesamum latifolium</name>
    <dbReference type="NCBI Taxonomy" id="2727402"/>
    <lineage>
        <taxon>Eukaryota</taxon>
        <taxon>Viridiplantae</taxon>
        <taxon>Streptophyta</taxon>
        <taxon>Embryophyta</taxon>
        <taxon>Tracheophyta</taxon>
        <taxon>Spermatophyta</taxon>
        <taxon>Magnoliopsida</taxon>
        <taxon>eudicotyledons</taxon>
        <taxon>Gunneridae</taxon>
        <taxon>Pentapetalae</taxon>
        <taxon>asterids</taxon>
        <taxon>lamiids</taxon>
        <taxon>Lamiales</taxon>
        <taxon>Pedaliaceae</taxon>
        <taxon>Sesamum</taxon>
    </lineage>
</organism>
<evidence type="ECO:0000313" key="3">
    <source>
        <dbReference type="EMBL" id="KAL0443845.1"/>
    </source>
</evidence>
<proteinExistence type="predicted"/>
<name>A0AAW2WQ34_9LAMI</name>
<evidence type="ECO:0000256" key="1">
    <source>
        <dbReference type="SAM" id="MobiDB-lite"/>
    </source>
</evidence>
<dbReference type="Pfam" id="PF24626">
    <property type="entry name" value="SH3_Tf2-1"/>
    <property type="match status" value="1"/>
</dbReference>
<dbReference type="AlphaFoldDB" id="A0AAW2WQ34"/>
<reference evidence="3" key="2">
    <citation type="journal article" date="2024" name="Plant">
        <title>Genomic evolution and insights into agronomic trait innovations of Sesamum species.</title>
        <authorList>
            <person name="Miao H."/>
            <person name="Wang L."/>
            <person name="Qu L."/>
            <person name="Liu H."/>
            <person name="Sun Y."/>
            <person name="Le M."/>
            <person name="Wang Q."/>
            <person name="Wei S."/>
            <person name="Zheng Y."/>
            <person name="Lin W."/>
            <person name="Duan Y."/>
            <person name="Cao H."/>
            <person name="Xiong S."/>
            <person name="Wang X."/>
            <person name="Wei L."/>
            <person name="Li C."/>
            <person name="Ma Q."/>
            <person name="Ju M."/>
            <person name="Zhao R."/>
            <person name="Li G."/>
            <person name="Mu C."/>
            <person name="Tian Q."/>
            <person name="Mei H."/>
            <person name="Zhang T."/>
            <person name="Gao T."/>
            <person name="Zhang H."/>
        </authorList>
    </citation>
    <scope>NUCLEOTIDE SEQUENCE</scope>
    <source>
        <strain evidence="3">KEN1</strain>
    </source>
</reference>
<dbReference type="PANTHER" id="PTHR46148:SF52">
    <property type="entry name" value="OS04G0603800 PROTEIN"/>
    <property type="match status" value="1"/>
</dbReference>
<dbReference type="InterPro" id="IPR016197">
    <property type="entry name" value="Chromo-like_dom_sf"/>
</dbReference>
<accession>A0AAW2WQ34</accession>
<sequence length="266" mass="30138">MPPYQALYGHAPPTITNYIDDATPLVVVDEHLRQRKEIITTTKYYLTRARERMKLAADLHRRDVEYQVGDWVLLRLHPYRQTSVRRRSSQKLSRQFFGPFRVQRKIGVVAYELELPAGAKIHPVFHISLLKLYRGSAPTHGSALPPELTSSQPVPRPIRVLGRRLNAASAREQLLVQWEDQEASDATWMDGGEFRSNFSLFDLEDKVDSDGAGNDTGFDPLTDQAISPALNEDQPDSGESGIGPSSLPIRRSSRQIKRPTKLDSYY</sequence>
<dbReference type="SUPFAM" id="SSF54160">
    <property type="entry name" value="Chromo domain-like"/>
    <property type="match status" value="1"/>
</dbReference>
<dbReference type="PANTHER" id="PTHR46148">
    <property type="entry name" value="CHROMO DOMAIN-CONTAINING PROTEIN"/>
    <property type="match status" value="1"/>
</dbReference>
<dbReference type="EMBL" id="JACGWN010000007">
    <property type="protein sequence ID" value="KAL0443845.1"/>
    <property type="molecule type" value="Genomic_DNA"/>
</dbReference>
<feature type="domain" description="Tf2-1-like SH3-like" evidence="2">
    <location>
        <begin position="69"/>
        <end position="134"/>
    </location>
</feature>
<feature type="region of interest" description="Disordered" evidence="1">
    <location>
        <begin position="209"/>
        <end position="266"/>
    </location>
</feature>
<protein>
    <recommendedName>
        <fullName evidence="2">Tf2-1-like SH3-like domain-containing protein</fullName>
    </recommendedName>
</protein>